<dbReference type="AlphaFoldDB" id="A0A1I2CIS7"/>
<dbReference type="Proteomes" id="UP000199400">
    <property type="component" value="Unassembled WGS sequence"/>
</dbReference>
<protein>
    <submittedName>
        <fullName evidence="1">Uncharacterized protein</fullName>
    </submittedName>
</protein>
<keyword evidence="2" id="KW-1185">Reference proteome</keyword>
<sequence length="53" mass="6023">MWLDAARGDRIHRIDDPDKIERIVDYDAKPHIDIKAQLSTGEDPLERPGRVGA</sequence>
<evidence type="ECO:0000313" key="1">
    <source>
        <dbReference type="EMBL" id="SFE67713.1"/>
    </source>
</evidence>
<name>A0A1I2CIS7_9BACT</name>
<gene>
    <name evidence="1" type="ORF">SAMN02745121_05144</name>
</gene>
<evidence type="ECO:0000313" key="2">
    <source>
        <dbReference type="Proteomes" id="UP000199400"/>
    </source>
</evidence>
<dbReference type="EMBL" id="FOMX01000017">
    <property type="protein sequence ID" value="SFE67713.1"/>
    <property type="molecule type" value="Genomic_DNA"/>
</dbReference>
<organism evidence="1 2">
    <name type="scientific">Nannocystis exedens</name>
    <dbReference type="NCBI Taxonomy" id="54"/>
    <lineage>
        <taxon>Bacteria</taxon>
        <taxon>Pseudomonadati</taxon>
        <taxon>Myxococcota</taxon>
        <taxon>Polyangia</taxon>
        <taxon>Nannocystales</taxon>
        <taxon>Nannocystaceae</taxon>
        <taxon>Nannocystis</taxon>
    </lineage>
</organism>
<dbReference type="RefSeq" id="WP_170135504.1">
    <property type="nucleotide sequence ID" value="NZ_FOMX01000017.1"/>
</dbReference>
<accession>A0A1I2CIS7</accession>
<reference evidence="2" key="1">
    <citation type="submission" date="2016-10" db="EMBL/GenBank/DDBJ databases">
        <authorList>
            <person name="Varghese N."/>
            <person name="Submissions S."/>
        </authorList>
    </citation>
    <scope>NUCLEOTIDE SEQUENCE [LARGE SCALE GENOMIC DNA]</scope>
    <source>
        <strain evidence="2">ATCC 25963</strain>
    </source>
</reference>
<dbReference type="STRING" id="54.SAMN02745121_05144"/>
<proteinExistence type="predicted"/>